<evidence type="ECO:0000313" key="1">
    <source>
        <dbReference type="EMBL" id="EUD11061.1"/>
    </source>
</evidence>
<sequence length="202" mass="24114">MKKYLAFIFLIFSLQAQSIEPKDNNQSIFKLIVHEYMRVTMEEYKNPLSKETREKYNYELSLAYANFLKNWFKLNGNNNTRTKDIKFHEAVVIHENGHKASGIPYDAWFFADIYDVLNEADRNKLWNEVLDLMSGNQGKQEVKVFINLWLKMKSEAKSENAKNCKKSQRWLNRMRKIPLVIEIEKTLKKVDEGFYRKNKYPI</sequence>
<organism evidence="1 2">
    <name type="scientific">Providencia alcalifaciens 205/92</name>
    <dbReference type="NCBI Taxonomy" id="1256988"/>
    <lineage>
        <taxon>Bacteria</taxon>
        <taxon>Pseudomonadati</taxon>
        <taxon>Pseudomonadota</taxon>
        <taxon>Gammaproteobacteria</taxon>
        <taxon>Enterobacterales</taxon>
        <taxon>Morganellaceae</taxon>
        <taxon>Providencia</taxon>
    </lineage>
</organism>
<dbReference type="AlphaFoldDB" id="A0AAV3M5R7"/>
<protein>
    <submittedName>
        <fullName evidence="1">Uncharacterized protein</fullName>
    </submittedName>
</protein>
<accession>A0AAV3M5R7</accession>
<dbReference type="RefSeq" id="WP_036961990.1">
    <property type="nucleotide sequence ID" value="NZ_JALD01000044.1"/>
</dbReference>
<gene>
    <name evidence="1" type="ORF">HMPREF1563_2996</name>
</gene>
<dbReference type="Proteomes" id="UP000022311">
    <property type="component" value="Unassembled WGS sequence"/>
</dbReference>
<name>A0AAV3M5R7_9GAMM</name>
<comment type="caution">
    <text evidence="1">The sequence shown here is derived from an EMBL/GenBank/DDBJ whole genome shotgun (WGS) entry which is preliminary data.</text>
</comment>
<dbReference type="EMBL" id="JALD01000044">
    <property type="protein sequence ID" value="EUD11061.1"/>
    <property type="molecule type" value="Genomic_DNA"/>
</dbReference>
<evidence type="ECO:0000313" key="2">
    <source>
        <dbReference type="Proteomes" id="UP000022311"/>
    </source>
</evidence>
<proteinExistence type="predicted"/>
<reference evidence="1 2" key="1">
    <citation type="submission" date="2014-01" db="EMBL/GenBank/DDBJ databases">
        <authorList>
            <person name="Durkin A.S."/>
            <person name="McCorrison J."/>
            <person name="Torralba M."/>
            <person name="Gillis M."/>
            <person name="Haft D.H."/>
            <person name="Methe B."/>
            <person name="Sutton G."/>
            <person name="Nelson K.E."/>
        </authorList>
    </citation>
    <scope>NUCLEOTIDE SEQUENCE [LARGE SCALE GENOMIC DNA]</scope>
    <source>
        <strain evidence="1 2">205/92</strain>
    </source>
</reference>